<comment type="caution">
    <text evidence="2">The sequence shown here is derived from an EMBL/GenBank/DDBJ whole genome shotgun (WGS) entry which is preliminary data.</text>
</comment>
<proteinExistence type="predicted"/>
<accession>A0A328TYW4</accession>
<evidence type="ECO:0000313" key="3">
    <source>
        <dbReference type="Proteomes" id="UP000244334"/>
    </source>
</evidence>
<feature type="coiled-coil region" evidence="1">
    <location>
        <begin position="25"/>
        <end position="52"/>
    </location>
</feature>
<dbReference type="RefSeq" id="WP_186821272.1">
    <property type="nucleotide sequence ID" value="NZ_LJAM02000007.1"/>
</dbReference>
<dbReference type="AlphaFoldDB" id="A0A328TYW4"/>
<keyword evidence="1" id="KW-0175">Coiled coil</keyword>
<keyword evidence="3" id="KW-1185">Reference proteome</keyword>
<name>A0A328TYW4_9GAMM</name>
<dbReference type="EMBL" id="LJAM02000007">
    <property type="protein sequence ID" value="RAP72954.1"/>
    <property type="molecule type" value="Genomic_DNA"/>
</dbReference>
<organism evidence="2 3">
    <name type="scientific">Candidatus Erwinia dacicola</name>
    <dbReference type="NCBI Taxonomy" id="252393"/>
    <lineage>
        <taxon>Bacteria</taxon>
        <taxon>Pseudomonadati</taxon>
        <taxon>Pseudomonadota</taxon>
        <taxon>Gammaproteobacteria</taxon>
        <taxon>Enterobacterales</taxon>
        <taxon>Erwiniaceae</taxon>
        <taxon>Erwinia</taxon>
    </lineage>
</organism>
<protein>
    <submittedName>
        <fullName evidence="2">Uncharacterized protein</fullName>
    </submittedName>
</protein>
<evidence type="ECO:0000256" key="1">
    <source>
        <dbReference type="SAM" id="Coils"/>
    </source>
</evidence>
<sequence>MMNEKQIIAQLAEKSRIAASWAKQVHEHCVQMNAAQRELDKVQAEILKLAESLG</sequence>
<reference evidence="2" key="1">
    <citation type="submission" date="2018-04" db="EMBL/GenBank/DDBJ databases">
        <title>Genomes of the Obligate Erwinia dacicola and Facultative Enterobacter sp. OLF Endosymbionts of the Olive Fruit fly, Bactrocera oleae.</title>
        <authorList>
            <person name="Estes A.M."/>
            <person name="Hearn D.J."/>
            <person name="Agarwal S."/>
            <person name="Pierson E.A."/>
            <person name="Dunning-Hotopp J.C."/>
        </authorList>
    </citation>
    <scope>NUCLEOTIDE SEQUENCE [LARGE SCALE GENOMIC DNA]</scope>
    <source>
        <strain evidence="2">Oroville</strain>
    </source>
</reference>
<evidence type="ECO:0000313" key="2">
    <source>
        <dbReference type="EMBL" id="RAP72954.1"/>
    </source>
</evidence>
<dbReference type="Proteomes" id="UP000244334">
    <property type="component" value="Unassembled WGS sequence"/>
</dbReference>
<gene>
    <name evidence="2" type="ORF">ACZ87_00233</name>
</gene>